<dbReference type="SMART" id="SM00530">
    <property type="entry name" value="HTH_XRE"/>
    <property type="match status" value="1"/>
</dbReference>
<dbReference type="Proteomes" id="UP001597418">
    <property type="component" value="Unassembled WGS sequence"/>
</dbReference>
<accession>A0ABW5UAE2</accession>
<evidence type="ECO:0000256" key="1">
    <source>
        <dbReference type="ARBA" id="ARBA00023125"/>
    </source>
</evidence>
<dbReference type="PROSITE" id="PS50943">
    <property type="entry name" value="HTH_CROC1"/>
    <property type="match status" value="1"/>
</dbReference>
<dbReference type="RefSeq" id="WP_197464835.1">
    <property type="nucleotide sequence ID" value="NZ_JBHUMB010000006.1"/>
</dbReference>
<dbReference type="Gene3D" id="1.10.260.40">
    <property type="entry name" value="lambda repressor-like DNA-binding domains"/>
    <property type="match status" value="1"/>
</dbReference>
<gene>
    <name evidence="3" type="ORF">ACFSQ6_05740</name>
</gene>
<comment type="caution">
    <text evidence="3">The sequence shown here is derived from an EMBL/GenBank/DDBJ whole genome shotgun (WGS) entry which is preliminary data.</text>
</comment>
<evidence type="ECO:0000259" key="2">
    <source>
        <dbReference type="PROSITE" id="PS50943"/>
    </source>
</evidence>
<dbReference type="Pfam" id="PF01381">
    <property type="entry name" value="HTH_3"/>
    <property type="match status" value="1"/>
</dbReference>
<dbReference type="InterPro" id="IPR010982">
    <property type="entry name" value="Lambda_DNA-bd_dom_sf"/>
</dbReference>
<dbReference type="CDD" id="cd00093">
    <property type="entry name" value="HTH_XRE"/>
    <property type="match status" value="1"/>
</dbReference>
<dbReference type="PANTHER" id="PTHR46558">
    <property type="entry name" value="TRACRIPTIONAL REGULATORY PROTEIN-RELATED-RELATED"/>
    <property type="match status" value="1"/>
</dbReference>
<keyword evidence="1" id="KW-0238">DNA-binding</keyword>
<dbReference type="PANTHER" id="PTHR46558:SF4">
    <property type="entry name" value="DNA-BIDING PHAGE PROTEIN"/>
    <property type="match status" value="1"/>
</dbReference>
<sequence length="83" mass="9628">MDYIWIFVIVNTIEEKYFKSMGLKIKELREEKGLDQKSFAFYCEIGRTQLHMIENGKTNPRLSTLLKIATALEISVSELVEGK</sequence>
<dbReference type="InterPro" id="IPR001387">
    <property type="entry name" value="Cro/C1-type_HTH"/>
</dbReference>
<dbReference type="EMBL" id="JBHUMB010000006">
    <property type="protein sequence ID" value="MFD2742893.1"/>
    <property type="molecule type" value="Genomic_DNA"/>
</dbReference>
<organism evidence="3 4">
    <name type="scientific">Sphingobacterium populi</name>
    <dbReference type="NCBI Taxonomy" id="1812824"/>
    <lineage>
        <taxon>Bacteria</taxon>
        <taxon>Pseudomonadati</taxon>
        <taxon>Bacteroidota</taxon>
        <taxon>Sphingobacteriia</taxon>
        <taxon>Sphingobacteriales</taxon>
        <taxon>Sphingobacteriaceae</taxon>
        <taxon>Sphingobacterium</taxon>
    </lineage>
</organism>
<keyword evidence="4" id="KW-1185">Reference proteome</keyword>
<evidence type="ECO:0000313" key="3">
    <source>
        <dbReference type="EMBL" id="MFD2742893.1"/>
    </source>
</evidence>
<reference evidence="4" key="1">
    <citation type="journal article" date="2019" name="Int. J. Syst. Evol. Microbiol.">
        <title>The Global Catalogue of Microorganisms (GCM) 10K type strain sequencing project: providing services to taxonomists for standard genome sequencing and annotation.</title>
        <authorList>
            <consortium name="The Broad Institute Genomics Platform"/>
            <consortium name="The Broad Institute Genome Sequencing Center for Infectious Disease"/>
            <person name="Wu L."/>
            <person name="Ma J."/>
        </authorList>
    </citation>
    <scope>NUCLEOTIDE SEQUENCE [LARGE SCALE GENOMIC DNA]</scope>
    <source>
        <strain evidence="4">KCTC 42247</strain>
    </source>
</reference>
<feature type="domain" description="HTH cro/C1-type" evidence="2">
    <location>
        <begin position="25"/>
        <end position="79"/>
    </location>
</feature>
<protein>
    <submittedName>
        <fullName evidence="3">Helix-turn-helix domain-containing protein</fullName>
    </submittedName>
</protein>
<dbReference type="SUPFAM" id="SSF47413">
    <property type="entry name" value="lambda repressor-like DNA-binding domains"/>
    <property type="match status" value="1"/>
</dbReference>
<evidence type="ECO:0000313" key="4">
    <source>
        <dbReference type="Proteomes" id="UP001597418"/>
    </source>
</evidence>
<name>A0ABW5UAE2_9SPHI</name>
<proteinExistence type="predicted"/>